<evidence type="ECO:0000313" key="2">
    <source>
        <dbReference type="EMBL" id="EYB91584.1"/>
    </source>
</evidence>
<accession>A0A016SMQ8</accession>
<reference evidence="3" key="1">
    <citation type="journal article" date="2015" name="Nat. Genet.">
        <title>The genome and transcriptome of the zoonotic hookworm Ancylostoma ceylanicum identify infection-specific gene families.</title>
        <authorList>
            <person name="Schwarz E.M."/>
            <person name="Hu Y."/>
            <person name="Antoshechkin I."/>
            <person name="Miller M.M."/>
            <person name="Sternberg P.W."/>
            <person name="Aroian R.V."/>
        </authorList>
    </citation>
    <scope>NUCLEOTIDE SEQUENCE</scope>
    <source>
        <strain evidence="3">HY135</strain>
    </source>
</reference>
<keyword evidence="1" id="KW-0472">Membrane</keyword>
<gene>
    <name evidence="2" type="primary">Acey_s0204.g1884</name>
    <name evidence="2" type="ORF">Y032_0204g1884</name>
</gene>
<dbReference type="Proteomes" id="UP000024635">
    <property type="component" value="Unassembled WGS sequence"/>
</dbReference>
<keyword evidence="1" id="KW-0812">Transmembrane</keyword>
<dbReference type="AlphaFoldDB" id="A0A016SMQ8"/>
<keyword evidence="1" id="KW-1133">Transmembrane helix</keyword>
<feature type="transmembrane region" description="Helical" evidence="1">
    <location>
        <begin position="20"/>
        <end position="40"/>
    </location>
</feature>
<protein>
    <submittedName>
        <fullName evidence="2">Uncharacterized protein</fullName>
    </submittedName>
</protein>
<proteinExistence type="predicted"/>
<comment type="caution">
    <text evidence="2">The sequence shown here is derived from an EMBL/GenBank/DDBJ whole genome shotgun (WGS) entry which is preliminary data.</text>
</comment>
<organism evidence="2 3">
    <name type="scientific">Ancylostoma ceylanicum</name>
    <dbReference type="NCBI Taxonomy" id="53326"/>
    <lineage>
        <taxon>Eukaryota</taxon>
        <taxon>Metazoa</taxon>
        <taxon>Ecdysozoa</taxon>
        <taxon>Nematoda</taxon>
        <taxon>Chromadorea</taxon>
        <taxon>Rhabditida</taxon>
        <taxon>Rhabditina</taxon>
        <taxon>Rhabditomorpha</taxon>
        <taxon>Strongyloidea</taxon>
        <taxon>Ancylostomatidae</taxon>
        <taxon>Ancylostomatinae</taxon>
        <taxon>Ancylostoma</taxon>
    </lineage>
</organism>
<keyword evidence="3" id="KW-1185">Reference proteome</keyword>
<sequence length="123" mass="14162">MRERIITWGFLAVYLRFHLLIHISLFTNLVFSVFIGWFILDNKIDLCSVLMSFTFQVVKSSLSNSQEASLIFSSANTSVLISSLFREVVVRPPYLGITILKLERRALKGRKIQYLEGFKQTSP</sequence>
<dbReference type="EMBL" id="JARK01001540">
    <property type="protein sequence ID" value="EYB91584.1"/>
    <property type="molecule type" value="Genomic_DNA"/>
</dbReference>
<name>A0A016SMQ8_9BILA</name>
<evidence type="ECO:0000313" key="3">
    <source>
        <dbReference type="Proteomes" id="UP000024635"/>
    </source>
</evidence>
<evidence type="ECO:0000256" key="1">
    <source>
        <dbReference type="SAM" id="Phobius"/>
    </source>
</evidence>